<comment type="similarity">
    <text evidence="10 11">Belongs to the thiamine-phosphate synthase family.</text>
</comment>
<keyword evidence="6 10" id="KW-0784">Thiamine biosynthesis</keyword>
<dbReference type="GO" id="GO:0000287">
    <property type="term" value="F:magnesium ion binding"/>
    <property type="evidence" value="ECO:0007669"/>
    <property type="project" value="UniProtKB-UniRule"/>
</dbReference>
<evidence type="ECO:0000256" key="2">
    <source>
        <dbReference type="ARBA" id="ARBA00005165"/>
    </source>
</evidence>
<evidence type="ECO:0000256" key="4">
    <source>
        <dbReference type="ARBA" id="ARBA00022723"/>
    </source>
</evidence>
<dbReference type="RefSeq" id="WP_415448318.1">
    <property type="nucleotide sequence ID" value="NZ_JBDNSG010000018.1"/>
</dbReference>
<evidence type="ECO:0000256" key="10">
    <source>
        <dbReference type="HAMAP-Rule" id="MF_00097"/>
    </source>
</evidence>
<dbReference type="GO" id="GO:0005737">
    <property type="term" value="C:cytoplasm"/>
    <property type="evidence" value="ECO:0007669"/>
    <property type="project" value="TreeGrafter"/>
</dbReference>
<dbReference type="CDD" id="cd00564">
    <property type="entry name" value="TMP_TenI"/>
    <property type="match status" value="1"/>
</dbReference>
<organism evidence="14 15">
    <name type="scientific">Bifidobacterium aquikefiri</name>
    <dbReference type="NCBI Taxonomy" id="1653207"/>
    <lineage>
        <taxon>Bacteria</taxon>
        <taxon>Bacillati</taxon>
        <taxon>Actinomycetota</taxon>
        <taxon>Actinomycetes</taxon>
        <taxon>Bifidobacteriales</taxon>
        <taxon>Bifidobacteriaceae</taxon>
        <taxon>Bifidobacterium</taxon>
    </lineage>
</organism>
<comment type="catalytic activity">
    <reaction evidence="7 10 11">
        <text>4-methyl-5-(2-phosphooxyethyl)-thiazole + 4-amino-2-methyl-5-(diphosphooxymethyl)pyrimidine + H(+) = thiamine phosphate + diphosphate</text>
        <dbReference type="Rhea" id="RHEA:22328"/>
        <dbReference type="ChEBI" id="CHEBI:15378"/>
        <dbReference type="ChEBI" id="CHEBI:33019"/>
        <dbReference type="ChEBI" id="CHEBI:37575"/>
        <dbReference type="ChEBI" id="CHEBI:57841"/>
        <dbReference type="ChEBI" id="CHEBI:58296"/>
        <dbReference type="EC" id="2.5.1.3"/>
    </reaction>
</comment>
<evidence type="ECO:0000256" key="5">
    <source>
        <dbReference type="ARBA" id="ARBA00022842"/>
    </source>
</evidence>
<comment type="pathway">
    <text evidence="2 10 12">Cofactor biosynthesis; thiamine diphosphate biosynthesis; thiamine phosphate from 4-amino-2-methyl-5-diphosphomethylpyrimidine and 4-methyl-5-(2-phosphoethyl)-thiazole: step 1/1.</text>
</comment>
<keyword evidence="4 10" id="KW-0479">Metal-binding</keyword>
<feature type="binding site" evidence="10">
    <location>
        <position position="131"/>
    </location>
    <ligand>
        <name>4-amino-2-methyl-5-(diphosphooxymethyl)pyrimidine</name>
        <dbReference type="ChEBI" id="CHEBI:57841"/>
    </ligand>
</feature>
<feature type="binding site" evidence="10">
    <location>
        <begin position="160"/>
        <end position="162"/>
    </location>
    <ligand>
        <name>2-[(2R,5Z)-2-carboxy-4-methylthiazol-5(2H)-ylidene]ethyl phosphate</name>
        <dbReference type="ChEBI" id="CHEBI:62899"/>
    </ligand>
</feature>
<accession>A0A261G3B5</accession>
<evidence type="ECO:0000259" key="13">
    <source>
        <dbReference type="Pfam" id="PF02581"/>
    </source>
</evidence>
<dbReference type="EMBL" id="MWXA01000008">
    <property type="protein sequence ID" value="OZG65506.1"/>
    <property type="molecule type" value="Genomic_DNA"/>
</dbReference>
<name>A0A261G3B5_9BIFI</name>
<comment type="function">
    <text evidence="1 10">Condenses 4-methyl-5-(beta-hydroxyethyl)thiazole monophosphate (THZ-P) and 2-methyl-4-amino-5-hydroxymethyl pyrimidine pyrophosphate (HMP-PP) to form thiamine monophosphate (TMP).</text>
</comment>
<feature type="binding site" evidence="10">
    <location>
        <position position="88"/>
    </location>
    <ligand>
        <name>Mg(2+)</name>
        <dbReference type="ChEBI" id="CHEBI:18420"/>
    </ligand>
</feature>
<evidence type="ECO:0000256" key="12">
    <source>
        <dbReference type="RuleBase" id="RU004253"/>
    </source>
</evidence>
<keyword evidence="5 10" id="KW-0460">Magnesium</keyword>
<comment type="catalytic activity">
    <reaction evidence="8 10 11">
        <text>2-(2-carboxy-4-methylthiazol-5-yl)ethyl phosphate + 4-amino-2-methyl-5-(diphosphooxymethyl)pyrimidine + 2 H(+) = thiamine phosphate + CO2 + diphosphate</text>
        <dbReference type="Rhea" id="RHEA:47848"/>
        <dbReference type="ChEBI" id="CHEBI:15378"/>
        <dbReference type="ChEBI" id="CHEBI:16526"/>
        <dbReference type="ChEBI" id="CHEBI:33019"/>
        <dbReference type="ChEBI" id="CHEBI:37575"/>
        <dbReference type="ChEBI" id="CHEBI:57841"/>
        <dbReference type="ChEBI" id="CHEBI:62890"/>
        <dbReference type="EC" id="2.5.1.3"/>
    </reaction>
</comment>
<evidence type="ECO:0000256" key="6">
    <source>
        <dbReference type="ARBA" id="ARBA00022977"/>
    </source>
</evidence>
<evidence type="ECO:0000313" key="15">
    <source>
        <dbReference type="Proteomes" id="UP000216451"/>
    </source>
</evidence>
<evidence type="ECO:0000256" key="11">
    <source>
        <dbReference type="RuleBase" id="RU003826"/>
    </source>
</evidence>
<dbReference type="Pfam" id="PF02581">
    <property type="entry name" value="TMP-TENI"/>
    <property type="match status" value="1"/>
</dbReference>
<evidence type="ECO:0000256" key="8">
    <source>
        <dbReference type="ARBA" id="ARBA00047851"/>
    </source>
</evidence>
<dbReference type="InterPro" id="IPR034291">
    <property type="entry name" value="TMP_synthase"/>
</dbReference>
<protein>
    <recommendedName>
        <fullName evidence="10">Thiamine-phosphate synthase</fullName>
        <shortName evidence="10">TP synthase</shortName>
        <shortName evidence="10">TPS</shortName>
        <ecNumber evidence="10">2.5.1.3</ecNumber>
    </recommendedName>
    <alternativeName>
        <fullName evidence="10">Thiamine-phosphate pyrophosphorylase</fullName>
        <shortName evidence="10">TMP pyrophosphorylase</shortName>
        <shortName evidence="10">TMP-PPase</shortName>
    </alternativeName>
</protein>
<dbReference type="InterPro" id="IPR022998">
    <property type="entry name" value="ThiamineP_synth_TenI"/>
</dbReference>
<dbReference type="PANTHER" id="PTHR20857:SF15">
    <property type="entry name" value="THIAMINE-PHOSPHATE SYNTHASE"/>
    <property type="match status" value="1"/>
</dbReference>
<feature type="binding site" evidence="10">
    <location>
        <position position="87"/>
    </location>
    <ligand>
        <name>4-amino-2-methyl-5-(diphosphooxymethyl)pyrimidine</name>
        <dbReference type="ChEBI" id="CHEBI:57841"/>
    </ligand>
</feature>
<dbReference type="GO" id="GO:0009228">
    <property type="term" value="P:thiamine biosynthetic process"/>
    <property type="evidence" value="ECO:0007669"/>
    <property type="project" value="UniProtKB-KW"/>
</dbReference>
<evidence type="ECO:0000256" key="7">
    <source>
        <dbReference type="ARBA" id="ARBA00047334"/>
    </source>
</evidence>
<dbReference type="NCBIfam" id="TIGR00693">
    <property type="entry name" value="thiE"/>
    <property type="match status" value="1"/>
</dbReference>
<reference evidence="14 15" key="1">
    <citation type="journal article" date="2017" name="BMC Genomics">
        <title>Comparative genomic and phylogenomic analyses of the Bifidobacteriaceae family.</title>
        <authorList>
            <person name="Lugli G.A."/>
            <person name="Milani C."/>
            <person name="Turroni F."/>
            <person name="Duranti S."/>
            <person name="Mancabelli L."/>
            <person name="Mangifesta M."/>
            <person name="Ferrario C."/>
            <person name="Modesto M."/>
            <person name="Mattarelli P."/>
            <person name="Jiri K."/>
            <person name="van Sinderen D."/>
            <person name="Ventura M."/>
        </authorList>
    </citation>
    <scope>NUCLEOTIDE SEQUENCE [LARGE SCALE GENOMIC DNA]</scope>
    <source>
        <strain evidence="14 15">LMG 28769</strain>
    </source>
</reference>
<feature type="binding site" evidence="10">
    <location>
        <begin position="218"/>
        <end position="219"/>
    </location>
    <ligand>
        <name>2-[(2R,5Z)-2-carboxy-4-methylthiazol-5(2H)-ylidene]ethyl phosphate</name>
        <dbReference type="ChEBI" id="CHEBI:62899"/>
    </ligand>
</feature>
<dbReference type="SUPFAM" id="SSF51391">
    <property type="entry name" value="Thiamin phosphate synthase"/>
    <property type="match status" value="1"/>
</dbReference>
<dbReference type="UniPathway" id="UPA00060">
    <property type="reaction ID" value="UER00141"/>
</dbReference>
<sequence length="244" mass="25689">MNTAMQTNDFPSLRKVLDISAYLVIGPENTKGRDVATIVKEALAGGITCVQLRAKHSDASEIVSLARQIADVIEAAGKSSTVAFVIDDRVDVAWECRCMGIKVDGVHVGQTDMDVRYCRQLLGENAIIGLSAATNKLVDLVNELPEGIIDYVGAGPVHPSVSKPDCGVGDDGKLHILAVQGISTLADISRYPVVAGGGVSVADVPELARTKAAGWFVISAIAGAEDPQKATEALVKAWLSVREK</sequence>
<comment type="caution">
    <text evidence="14">The sequence shown here is derived from an EMBL/GenBank/DDBJ whole genome shotgun (WGS) entry which is preliminary data.</text>
</comment>
<dbReference type="HAMAP" id="MF_00097">
    <property type="entry name" value="TMP_synthase"/>
    <property type="match status" value="1"/>
</dbReference>
<feature type="binding site" evidence="10">
    <location>
        <position position="163"/>
    </location>
    <ligand>
        <name>4-amino-2-methyl-5-(diphosphooxymethyl)pyrimidine</name>
        <dbReference type="ChEBI" id="CHEBI:57841"/>
    </ligand>
</feature>
<dbReference type="Proteomes" id="UP000216451">
    <property type="component" value="Unassembled WGS sequence"/>
</dbReference>
<evidence type="ECO:0000256" key="3">
    <source>
        <dbReference type="ARBA" id="ARBA00022679"/>
    </source>
</evidence>
<gene>
    <name evidence="10" type="primary">thiE</name>
    <name evidence="14" type="ORF">BAQU_1689</name>
</gene>
<comment type="catalytic activity">
    <reaction evidence="9 10 11">
        <text>2-[(2R,5Z)-2-carboxy-4-methylthiazol-5(2H)-ylidene]ethyl phosphate + 4-amino-2-methyl-5-(diphosphooxymethyl)pyrimidine + 2 H(+) = thiamine phosphate + CO2 + diphosphate</text>
        <dbReference type="Rhea" id="RHEA:47844"/>
        <dbReference type="ChEBI" id="CHEBI:15378"/>
        <dbReference type="ChEBI" id="CHEBI:16526"/>
        <dbReference type="ChEBI" id="CHEBI:33019"/>
        <dbReference type="ChEBI" id="CHEBI:37575"/>
        <dbReference type="ChEBI" id="CHEBI:57841"/>
        <dbReference type="ChEBI" id="CHEBI:62899"/>
        <dbReference type="EC" id="2.5.1.3"/>
    </reaction>
</comment>
<dbReference type="InterPro" id="IPR013785">
    <property type="entry name" value="Aldolase_TIM"/>
</dbReference>
<feature type="binding site" evidence="10">
    <location>
        <position position="198"/>
    </location>
    <ligand>
        <name>2-[(2R,5Z)-2-carboxy-4-methylthiazol-5(2H)-ylidene]ethyl phosphate</name>
        <dbReference type="ChEBI" id="CHEBI:62899"/>
    </ligand>
</feature>
<evidence type="ECO:0000313" key="14">
    <source>
        <dbReference type="EMBL" id="OZG65506.1"/>
    </source>
</evidence>
<feature type="binding site" evidence="10">
    <location>
        <begin position="51"/>
        <end position="55"/>
    </location>
    <ligand>
        <name>4-amino-2-methyl-5-(diphosphooxymethyl)pyrimidine</name>
        <dbReference type="ChEBI" id="CHEBI:57841"/>
    </ligand>
</feature>
<feature type="domain" description="Thiamine phosphate synthase/TenI" evidence="13">
    <location>
        <begin position="22"/>
        <end position="221"/>
    </location>
</feature>
<proteinExistence type="inferred from homology"/>
<evidence type="ECO:0000256" key="9">
    <source>
        <dbReference type="ARBA" id="ARBA00047883"/>
    </source>
</evidence>
<keyword evidence="3 10" id="KW-0808">Transferase</keyword>
<dbReference type="AlphaFoldDB" id="A0A261G3B5"/>
<dbReference type="EC" id="2.5.1.3" evidence="10"/>
<feature type="binding site" evidence="10">
    <location>
        <position position="112"/>
    </location>
    <ligand>
        <name>Mg(2+)</name>
        <dbReference type="ChEBI" id="CHEBI:18420"/>
    </ligand>
</feature>
<dbReference type="GO" id="GO:0009229">
    <property type="term" value="P:thiamine diphosphate biosynthetic process"/>
    <property type="evidence" value="ECO:0007669"/>
    <property type="project" value="UniProtKB-UniRule"/>
</dbReference>
<dbReference type="Gene3D" id="3.20.20.70">
    <property type="entry name" value="Aldolase class I"/>
    <property type="match status" value="1"/>
</dbReference>
<dbReference type="InterPro" id="IPR036206">
    <property type="entry name" value="ThiamineP_synth_sf"/>
</dbReference>
<comment type="cofactor">
    <cofactor evidence="10">
        <name>Mg(2+)</name>
        <dbReference type="ChEBI" id="CHEBI:18420"/>
    </cofactor>
    <text evidence="10">Binds 1 Mg(2+) ion per subunit.</text>
</comment>
<evidence type="ECO:0000256" key="1">
    <source>
        <dbReference type="ARBA" id="ARBA00003814"/>
    </source>
</evidence>
<dbReference type="GO" id="GO:0004789">
    <property type="term" value="F:thiamine-phosphate diphosphorylase activity"/>
    <property type="evidence" value="ECO:0007669"/>
    <property type="project" value="UniProtKB-UniRule"/>
</dbReference>
<keyword evidence="15" id="KW-1185">Reference proteome</keyword>
<dbReference type="PANTHER" id="PTHR20857">
    <property type="entry name" value="THIAMINE-PHOSPHATE PYROPHOSPHORYLASE"/>
    <property type="match status" value="1"/>
</dbReference>